<dbReference type="PANTHER" id="PTHR43289">
    <property type="entry name" value="MITOGEN-ACTIVATED PROTEIN KINASE KINASE KINASE 20-RELATED"/>
    <property type="match status" value="1"/>
</dbReference>
<reference evidence="7 8" key="1">
    <citation type="submission" date="2015-08" db="EMBL/GenBank/DDBJ databases">
        <authorList>
            <person name="Babu N.S."/>
            <person name="Beckwith C.J."/>
            <person name="Beseler K.G."/>
            <person name="Brison A."/>
            <person name="Carone J.V."/>
            <person name="Caskin T.P."/>
            <person name="Diamond M."/>
            <person name="Durham M.E."/>
            <person name="Foxe J.M."/>
            <person name="Go M."/>
            <person name="Henderson B.A."/>
            <person name="Jones I.B."/>
            <person name="McGettigan J.A."/>
            <person name="Micheletti S.J."/>
            <person name="Nasrallah M.E."/>
            <person name="Ortiz D."/>
            <person name="Piller C.R."/>
            <person name="Privatt S.R."/>
            <person name="Schneider S.L."/>
            <person name="Sharp S."/>
            <person name="Smith T.C."/>
            <person name="Stanton J.D."/>
            <person name="Ullery H.E."/>
            <person name="Wilson R.J."/>
            <person name="Serrano M.G."/>
            <person name="Buck G."/>
            <person name="Lee V."/>
            <person name="Wang Y."/>
            <person name="Carvalho R."/>
            <person name="Voegtly L."/>
            <person name="Shi R."/>
            <person name="Duckworth R."/>
            <person name="Johnson A."/>
            <person name="Loviza R."/>
            <person name="Walstead R."/>
            <person name="Shah Z."/>
            <person name="Kiflezghi M."/>
            <person name="Wade K."/>
            <person name="Ball S.L."/>
            <person name="Bradley K.W."/>
            <person name="Asai D.J."/>
            <person name="Bowman C.A."/>
            <person name="Russell D.A."/>
            <person name="Pope W.H."/>
            <person name="Jacobs-Sera D."/>
            <person name="Hendrix R.W."/>
            <person name="Hatfull G.F."/>
        </authorList>
    </citation>
    <scope>NUCLEOTIDE SEQUENCE [LARGE SCALE GENOMIC DNA]</scope>
    <source>
        <strain evidence="7 8">DSM 27648</strain>
    </source>
</reference>
<dbReference type="PATRIC" id="fig|1391654.3.peg.2915"/>
<dbReference type="CDD" id="cd14014">
    <property type="entry name" value="STKc_PknB_like"/>
    <property type="match status" value="1"/>
</dbReference>
<dbReference type="GO" id="GO:0005524">
    <property type="term" value="F:ATP binding"/>
    <property type="evidence" value="ECO:0007669"/>
    <property type="project" value="UniProtKB-UniRule"/>
</dbReference>
<sequence length="1250" mass="137257">MEPSGRVNETAALQLGGDRFLLQRILGRGAMGIVYAAYDQKRRMPVALKMLRMVDPISLFQFKNEFRALSDITHPNLVTLYELLSEGNLLYFTMELVTGVDLLRFVRPLVDGDISSNARTLPLDHETLTNVHRKAPSGVTNRGELDIERLRIALPHVVHGVMALHTAGKLHRDIKPSNILVPEDGRARLCDFGLVASLGSQSTAGGEGSPLVGTVAYMSPEQAACGTLTEASDWYSVGATLYRTLTGVTPYPGDNLEVLSRKQHEDPRPPSRVDPEVPSDLEELCVDLLSRDPAKRPTGEQVLARLAGHKRTIARPAARVHVDPAFVGRRSDLDALDEALGAVRAGTPVVMLVRGRSGMGKSTLVRHFLDQATASGAVALAGRCYERESVPFKGLDSLVDALANHLGDVLRDRVDDTVARNMVRVARLFPVMRAIADNHARGPGVVDGQSPQELRNRGFAALRGLLRWLGERATLILHLDDLQRGDADSLALLAEILRPPEAPRMLLVASYRSEDEASSELLRELASRRKRGELGDVRDLTVDALSDGDARELAAELLGTAPGDSLVAHVAAESGGSPFFLQELARYFETRTLESRSGPILLDTVLRSRLQELPAPARALLSVVSVAGQPLERRILEDAAPVGTAEEQNFALLRSERFVRSKAAGELEEFEPYHDRIREAAVALLEPDELKTQHLRFAVALSASDRSDLDAPVEHWLGAGDHERAAKAARAAAEQAERGLAFERAARLFALALEHGTWEPEDERRLRITLGDALVNAGRVVLASEEYLRAAKGAPDGVALDLKRRAAVHLLRSARVDEGLVLMREVLAAVGMSLPSSPSRALTTLLLRRAQLRLRGLDFRERKESDVSADVLARIDTCWTASTGLCLVDPIRGSAFQTKHLLMALQAGEPSRVAAGLGIEAGYMATFADPWAAAREKHLLETARDLSERLGQPHAIAVSLTTAGIAAFMRGQCKRGHELFVRGERIFRDECTGVAWELAAATLFGIQCLYSLGEIAELVRNVPTRLREAEERGDVYLAGSLRTWRSHVVWLATDKPEEGRAQLEEARRMLPQEGFYLQRYFDVDTAVNIELYLGRGVAAHAIVQDAWAGMKKAFLLQVQNMRIETTALRARTAIAAAKEGHDATARLNEAEADAKRLERERTPTSLPYALSIQASVRFLRGQRAEAFTTYERAVEEFERASMKMHAAAARIRLGTVRRGQRDAELVANAEKTLRRESIRRPDRIAAMLVP</sequence>
<keyword evidence="2 5" id="KW-0547">Nucleotide-binding</keyword>
<keyword evidence="8" id="KW-1185">Reference proteome</keyword>
<dbReference type="GO" id="GO:0004674">
    <property type="term" value="F:protein serine/threonine kinase activity"/>
    <property type="evidence" value="ECO:0007669"/>
    <property type="project" value="UniProtKB-KW"/>
</dbReference>
<dbReference type="SUPFAM" id="SSF56112">
    <property type="entry name" value="Protein kinase-like (PK-like)"/>
    <property type="match status" value="1"/>
</dbReference>
<organism evidence="7 8">
    <name type="scientific">Labilithrix luteola</name>
    <dbReference type="NCBI Taxonomy" id="1391654"/>
    <lineage>
        <taxon>Bacteria</taxon>
        <taxon>Pseudomonadati</taxon>
        <taxon>Myxococcota</taxon>
        <taxon>Polyangia</taxon>
        <taxon>Polyangiales</taxon>
        <taxon>Labilitrichaceae</taxon>
        <taxon>Labilithrix</taxon>
    </lineage>
</organism>
<keyword evidence="4 5" id="KW-0067">ATP-binding</keyword>
<evidence type="ECO:0000313" key="8">
    <source>
        <dbReference type="Proteomes" id="UP000064967"/>
    </source>
</evidence>
<feature type="domain" description="Protein kinase" evidence="6">
    <location>
        <begin position="20"/>
        <end position="312"/>
    </location>
</feature>
<dbReference type="InterPro" id="IPR027417">
    <property type="entry name" value="P-loop_NTPase"/>
</dbReference>
<dbReference type="InterPro" id="IPR017441">
    <property type="entry name" value="Protein_kinase_ATP_BS"/>
</dbReference>
<name>A0A0K1PRR7_9BACT</name>
<proteinExistence type="predicted"/>
<dbReference type="AlphaFoldDB" id="A0A0K1PRR7"/>
<evidence type="ECO:0000313" key="7">
    <source>
        <dbReference type="EMBL" id="AKU96218.1"/>
    </source>
</evidence>
<evidence type="ECO:0000256" key="4">
    <source>
        <dbReference type="ARBA" id="ARBA00022840"/>
    </source>
</evidence>
<dbReference type="PROSITE" id="PS50011">
    <property type="entry name" value="PROTEIN_KINASE_DOM"/>
    <property type="match status" value="1"/>
</dbReference>
<dbReference type="EMBL" id="CP012333">
    <property type="protein sequence ID" value="AKU96218.1"/>
    <property type="molecule type" value="Genomic_DNA"/>
</dbReference>
<evidence type="ECO:0000259" key="6">
    <source>
        <dbReference type="PROSITE" id="PS50011"/>
    </source>
</evidence>
<dbReference type="Gene3D" id="3.30.200.20">
    <property type="entry name" value="Phosphorylase Kinase, domain 1"/>
    <property type="match status" value="1"/>
</dbReference>
<evidence type="ECO:0000256" key="1">
    <source>
        <dbReference type="ARBA" id="ARBA00022679"/>
    </source>
</evidence>
<dbReference type="InterPro" id="IPR041664">
    <property type="entry name" value="AAA_16"/>
</dbReference>
<protein>
    <submittedName>
        <fullName evidence="7">Serine/threonine protein kinase</fullName>
    </submittedName>
</protein>
<dbReference type="Gene3D" id="1.10.510.10">
    <property type="entry name" value="Transferase(Phosphotransferase) domain 1"/>
    <property type="match status" value="1"/>
</dbReference>
<dbReference type="Proteomes" id="UP000064967">
    <property type="component" value="Chromosome"/>
</dbReference>
<dbReference type="PANTHER" id="PTHR43289:SF6">
    <property type="entry name" value="SERINE_THREONINE-PROTEIN KINASE NEKL-3"/>
    <property type="match status" value="1"/>
</dbReference>
<dbReference type="STRING" id="1391654.AKJ09_02882"/>
<keyword evidence="1" id="KW-0808">Transferase</keyword>
<keyword evidence="3 7" id="KW-0418">Kinase</keyword>
<dbReference type="PROSITE" id="PS00107">
    <property type="entry name" value="PROTEIN_KINASE_ATP"/>
    <property type="match status" value="1"/>
</dbReference>
<dbReference type="SUPFAM" id="SSF52540">
    <property type="entry name" value="P-loop containing nucleoside triphosphate hydrolases"/>
    <property type="match status" value="1"/>
</dbReference>
<keyword evidence="7" id="KW-0723">Serine/threonine-protein kinase</keyword>
<evidence type="ECO:0000256" key="2">
    <source>
        <dbReference type="ARBA" id="ARBA00022741"/>
    </source>
</evidence>
<dbReference type="RefSeq" id="WP_146647537.1">
    <property type="nucleotide sequence ID" value="NZ_CP012333.1"/>
</dbReference>
<evidence type="ECO:0000256" key="5">
    <source>
        <dbReference type="PROSITE-ProRule" id="PRU10141"/>
    </source>
</evidence>
<dbReference type="Gene3D" id="3.40.50.300">
    <property type="entry name" value="P-loop containing nucleotide triphosphate hydrolases"/>
    <property type="match status" value="1"/>
</dbReference>
<dbReference type="OrthoDB" id="5476445at2"/>
<dbReference type="InterPro" id="IPR011009">
    <property type="entry name" value="Kinase-like_dom_sf"/>
</dbReference>
<dbReference type="Pfam" id="PF00069">
    <property type="entry name" value="Pkinase"/>
    <property type="match status" value="1"/>
</dbReference>
<gene>
    <name evidence="7" type="ORF">AKJ09_02882</name>
</gene>
<dbReference type="InterPro" id="IPR000719">
    <property type="entry name" value="Prot_kinase_dom"/>
</dbReference>
<accession>A0A0K1PRR7</accession>
<dbReference type="KEGG" id="llu:AKJ09_02882"/>
<dbReference type="SMART" id="SM00220">
    <property type="entry name" value="S_TKc"/>
    <property type="match status" value="1"/>
</dbReference>
<evidence type="ECO:0000256" key="3">
    <source>
        <dbReference type="ARBA" id="ARBA00022777"/>
    </source>
</evidence>
<dbReference type="Pfam" id="PF13191">
    <property type="entry name" value="AAA_16"/>
    <property type="match status" value="1"/>
</dbReference>
<feature type="binding site" evidence="5">
    <location>
        <position position="49"/>
    </location>
    <ligand>
        <name>ATP</name>
        <dbReference type="ChEBI" id="CHEBI:30616"/>
    </ligand>
</feature>